<gene>
    <name evidence="2" type="primary">tsaB</name>
    <name evidence="2" type="ORF">E6K79_03810</name>
</gene>
<protein>
    <submittedName>
        <fullName evidence="2">tRNA (Adenosine(37)-N6)-threonylcarbamoyltransferase complex dimerization subunit type 1 TsaB</fullName>
    </submittedName>
</protein>
<dbReference type="EMBL" id="VBOZ01000010">
    <property type="protein sequence ID" value="TMQ65995.1"/>
    <property type="molecule type" value="Genomic_DNA"/>
</dbReference>
<name>A0A538TQY6_UNCEI</name>
<dbReference type="Proteomes" id="UP000317691">
    <property type="component" value="Unassembled WGS sequence"/>
</dbReference>
<dbReference type="PANTHER" id="PTHR11735">
    <property type="entry name" value="TRNA N6-ADENOSINE THREONYLCARBAMOYLTRANSFERASE"/>
    <property type="match status" value="1"/>
</dbReference>
<dbReference type="Gene3D" id="3.30.420.40">
    <property type="match status" value="2"/>
</dbReference>
<dbReference type="SUPFAM" id="SSF53067">
    <property type="entry name" value="Actin-like ATPase domain"/>
    <property type="match status" value="1"/>
</dbReference>
<evidence type="ECO:0000313" key="2">
    <source>
        <dbReference type="EMBL" id="TMQ65995.1"/>
    </source>
</evidence>
<dbReference type="GO" id="GO:0002949">
    <property type="term" value="P:tRNA threonylcarbamoyladenosine modification"/>
    <property type="evidence" value="ECO:0007669"/>
    <property type="project" value="InterPro"/>
</dbReference>
<dbReference type="GO" id="GO:0016740">
    <property type="term" value="F:transferase activity"/>
    <property type="evidence" value="ECO:0007669"/>
    <property type="project" value="UniProtKB-KW"/>
</dbReference>
<sequence>MRYILGIDTAGVDGSVALAGDGESLSSEPLPPGGHSGILSEAVERLTKRRGISLGDLAAVGVSQGPGSFTGLRIGLAWAKGVALGRSLPLVLVSAHEAMAHAHRLGRGRIATLIPGERGFVEAALWERGSSAMLVWGPEPVDEDDAVALVIEQARAGGSPQSPPTLALAPSNARIAAALEDQLDSTGVSIVAPAPLGPAVAEIADRLFLSGRVADWAAASPAYGRAPNARKPAS</sequence>
<accession>A0A538TQY6</accession>
<comment type="caution">
    <text evidence="2">The sequence shown here is derived from an EMBL/GenBank/DDBJ whole genome shotgun (WGS) entry which is preliminary data.</text>
</comment>
<feature type="domain" description="Gcp-like" evidence="1">
    <location>
        <begin position="35"/>
        <end position="121"/>
    </location>
</feature>
<dbReference type="InterPro" id="IPR022496">
    <property type="entry name" value="T6A_TsaB"/>
</dbReference>
<proteinExistence type="predicted"/>
<dbReference type="Pfam" id="PF00814">
    <property type="entry name" value="TsaD"/>
    <property type="match status" value="1"/>
</dbReference>
<dbReference type="InterPro" id="IPR043129">
    <property type="entry name" value="ATPase_NBD"/>
</dbReference>
<dbReference type="NCBIfam" id="TIGR03725">
    <property type="entry name" value="T6A_YeaZ"/>
    <property type="match status" value="1"/>
</dbReference>
<keyword evidence="2" id="KW-0808">Transferase</keyword>
<dbReference type="InterPro" id="IPR000905">
    <property type="entry name" value="Gcp-like_dom"/>
</dbReference>
<dbReference type="GO" id="GO:0005829">
    <property type="term" value="C:cytosol"/>
    <property type="evidence" value="ECO:0007669"/>
    <property type="project" value="TreeGrafter"/>
</dbReference>
<reference evidence="2 3" key="1">
    <citation type="journal article" date="2019" name="Nat. Microbiol.">
        <title>Mediterranean grassland soil C-N compound turnover is dependent on rainfall and depth, and is mediated by genomically divergent microorganisms.</title>
        <authorList>
            <person name="Diamond S."/>
            <person name="Andeer P.F."/>
            <person name="Li Z."/>
            <person name="Crits-Christoph A."/>
            <person name="Burstein D."/>
            <person name="Anantharaman K."/>
            <person name="Lane K.R."/>
            <person name="Thomas B.C."/>
            <person name="Pan C."/>
            <person name="Northen T.R."/>
            <person name="Banfield J.F."/>
        </authorList>
    </citation>
    <scope>NUCLEOTIDE SEQUENCE [LARGE SCALE GENOMIC DNA]</scope>
    <source>
        <strain evidence="2">WS_9</strain>
    </source>
</reference>
<dbReference type="AlphaFoldDB" id="A0A538TQY6"/>
<evidence type="ECO:0000259" key="1">
    <source>
        <dbReference type="Pfam" id="PF00814"/>
    </source>
</evidence>
<dbReference type="PANTHER" id="PTHR11735:SF11">
    <property type="entry name" value="TRNA THREONYLCARBAMOYLADENOSINE BIOSYNTHESIS PROTEIN TSAB"/>
    <property type="match status" value="1"/>
</dbReference>
<evidence type="ECO:0000313" key="3">
    <source>
        <dbReference type="Proteomes" id="UP000317691"/>
    </source>
</evidence>
<organism evidence="2 3">
    <name type="scientific">Eiseniibacteriota bacterium</name>
    <dbReference type="NCBI Taxonomy" id="2212470"/>
    <lineage>
        <taxon>Bacteria</taxon>
        <taxon>Candidatus Eiseniibacteriota</taxon>
    </lineage>
</organism>